<dbReference type="EMBL" id="KB469305">
    <property type="protein sequence ID" value="EPQ53532.1"/>
    <property type="molecule type" value="Genomic_DNA"/>
</dbReference>
<organism evidence="2 3">
    <name type="scientific">Gloeophyllum trabeum (strain ATCC 11539 / FP-39264 / Madison 617)</name>
    <name type="common">Brown rot fungus</name>
    <dbReference type="NCBI Taxonomy" id="670483"/>
    <lineage>
        <taxon>Eukaryota</taxon>
        <taxon>Fungi</taxon>
        <taxon>Dikarya</taxon>
        <taxon>Basidiomycota</taxon>
        <taxon>Agaricomycotina</taxon>
        <taxon>Agaricomycetes</taxon>
        <taxon>Gloeophyllales</taxon>
        <taxon>Gloeophyllaceae</taxon>
        <taxon>Gloeophyllum</taxon>
    </lineage>
</organism>
<dbReference type="KEGG" id="gtr:GLOTRDRAFT_63126"/>
<dbReference type="GeneID" id="19307523"/>
<evidence type="ECO:0000313" key="2">
    <source>
        <dbReference type="EMBL" id="EPQ53532.1"/>
    </source>
</evidence>
<feature type="region of interest" description="Disordered" evidence="1">
    <location>
        <begin position="1"/>
        <end position="87"/>
    </location>
</feature>
<feature type="compositionally biased region" description="Basic and acidic residues" evidence="1">
    <location>
        <begin position="55"/>
        <end position="72"/>
    </location>
</feature>
<dbReference type="OrthoDB" id="3260716at2759"/>
<proteinExistence type="predicted"/>
<evidence type="ECO:0000313" key="3">
    <source>
        <dbReference type="Proteomes" id="UP000030669"/>
    </source>
</evidence>
<dbReference type="HOGENOM" id="CLU_129410_0_0_1"/>
<sequence length="180" mass="19498">MSNESVTSHRHNDYVGTDANSARIPGAEKATTGHSYTAVFPKETPSDHQQQSAPRRVEEHLPPPTGRDRPPAHDQGPSADQIRAVQNSELQARAEGGLESLAQPRVGDVVIDRDPYAERTAVGDTLTGATSQDVHSGLGHPGAGMSSKEMHHDGQQKRKRQEQGTDQFGNGQIPREEPPY</sequence>
<dbReference type="AlphaFoldDB" id="S7Q1Y7"/>
<keyword evidence="3" id="KW-1185">Reference proteome</keyword>
<evidence type="ECO:0000256" key="1">
    <source>
        <dbReference type="SAM" id="MobiDB-lite"/>
    </source>
</evidence>
<accession>S7Q1Y7</accession>
<protein>
    <submittedName>
        <fullName evidence="2">Uncharacterized protein</fullName>
    </submittedName>
</protein>
<dbReference type="RefSeq" id="XP_007867857.1">
    <property type="nucleotide sequence ID" value="XM_007869666.1"/>
</dbReference>
<feature type="region of interest" description="Disordered" evidence="1">
    <location>
        <begin position="121"/>
        <end position="180"/>
    </location>
</feature>
<dbReference type="OMA" id="TGHHFVA"/>
<dbReference type="Proteomes" id="UP000030669">
    <property type="component" value="Unassembled WGS sequence"/>
</dbReference>
<gene>
    <name evidence="2" type="ORF">GLOTRDRAFT_63126</name>
</gene>
<dbReference type="eggNOG" id="ENOG502S685">
    <property type="taxonomic scope" value="Eukaryota"/>
</dbReference>
<reference evidence="2 3" key="1">
    <citation type="journal article" date="2012" name="Science">
        <title>The Paleozoic origin of enzymatic lignin decomposition reconstructed from 31 fungal genomes.</title>
        <authorList>
            <person name="Floudas D."/>
            <person name="Binder M."/>
            <person name="Riley R."/>
            <person name="Barry K."/>
            <person name="Blanchette R.A."/>
            <person name="Henrissat B."/>
            <person name="Martinez A.T."/>
            <person name="Otillar R."/>
            <person name="Spatafora J.W."/>
            <person name="Yadav J.S."/>
            <person name="Aerts A."/>
            <person name="Benoit I."/>
            <person name="Boyd A."/>
            <person name="Carlson A."/>
            <person name="Copeland A."/>
            <person name="Coutinho P.M."/>
            <person name="de Vries R.P."/>
            <person name="Ferreira P."/>
            <person name="Findley K."/>
            <person name="Foster B."/>
            <person name="Gaskell J."/>
            <person name="Glotzer D."/>
            <person name="Gorecki P."/>
            <person name="Heitman J."/>
            <person name="Hesse C."/>
            <person name="Hori C."/>
            <person name="Igarashi K."/>
            <person name="Jurgens J.A."/>
            <person name="Kallen N."/>
            <person name="Kersten P."/>
            <person name="Kohler A."/>
            <person name="Kuees U."/>
            <person name="Kumar T.K.A."/>
            <person name="Kuo A."/>
            <person name="LaButti K."/>
            <person name="Larrondo L.F."/>
            <person name="Lindquist E."/>
            <person name="Ling A."/>
            <person name="Lombard V."/>
            <person name="Lucas S."/>
            <person name="Lundell T."/>
            <person name="Martin R."/>
            <person name="McLaughlin D.J."/>
            <person name="Morgenstern I."/>
            <person name="Morin E."/>
            <person name="Murat C."/>
            <person name="Nagy L.G."/>
            <person name="Nolan M."/>
            <person name="Ohm R.A."/>
            <person name="Patyshakuliyeva A."/>
            <person name="Rokas A."/>
            <person name="Ruiz-Duenas F.J."/>
            <person name="Sabat G."/>
            <person name="Salamov A."/>
            <person name="Samejima M."/>
            <person name="Schmutz J."/>
            <person name="Slot J.C."/>
            <person name="St John F."/>
            <person name="Stenlid J."/>
            <person name="Sun H."/>
            <person name="Sun S."/>
            <person name="Syed K."/>
            <person name="Tsang A."/>
            <person name="Wiebenga A."/>
            <person name="Young D."/>
            <person name="Pisabarro A."/>
            <person name="Eastwood D.C."/>
            <person name="Martin F."/>
            <person name="Cullen D."/>
            <person name="Grigoriev I.V."/>
            <person name="Hibbett D.S."/>
        </authorList>
    </citation>
    <scope>NUCLEOTIDE SEQUENCE [LARGE SCALE GENOMIC DNA]</scope>
    <source>
        <strain evidence="2 3">ATCC 11539</strain>
    </source>
</reference>
<name>S7Q1Y7_GLOTA</name>